<comment type="subcellular location">
    <subcellularLocation>
        <location evidence="1">Membrane</location>
        <topology evidence="1">Multi-pass membrane protein</topology>
    </subcellularLocation>
</comment>
<protein>
    <recommendedName>
        <fullName evidence="8">Major facilitator superfamily (MFS) profile domain-containing protein</fullName>
    </recommendedName>
</protein>
<dbReference type="AlphaFoldDB" id="A0A9W7L3Q3"/>
<feature type="transmembrane region" description="Helical" evidence="5">
    <location>
        <begin position="194"/>
        <end position="212"/>
    </location>
</feature>
<feature type="transmembrane region" description="Helical" evidence="5">
    <location>
        <begin position="152"/>
        <end position="174"/>
    </location>
</feature>
<feature type="transmembrane region" description="Helical" evidence="5">
    <location>
        <begin position="62"/>
        <end position="81"/>
    </location>
</feature>
<organism evidence="6 7">
    <name type="scientific">Triparma columacea</name>
    <dbReference type="NCBI Taxonomy" id="722753"/>
    <lineage>
        <taxon>Eukaryota</taxon>
        <taxon>Sar</taxon>
        <taxon>Stramenopiles</taxon>
        <taxon>Ochrophyta</taxon>
        <taxon>Bolidophyceae</taxon>
        <taxon>Parmales</taxon>
        <taxon>Triparmaceae</taxon>
        <taxon>Triparma</taxon>
    </lineage>
</organism>
<reference evidence="7" key="1">
    <citation type="journal article" date="2023" name="Commun. Biol.">
        <title>Genome analysis of Parmales, the sister group of diatoms, reveals the evolutionary specialization of diatoms from phago-mixotrophs to photoautotrophs.</title>
        <authorList>
            <person name="Ban H."/>
            <person name="Sato S."/>
            <person name="Yoshikawa S."/>
            <person name="Yamada K."/>
            <person name="Nakamura Y."/>
            <person name="Ichinomiya M."/>
            <person name="Sato N."/>
            <person name="Blanc-Mathieu R."/>
            <person name="Endo H."/>
            <person name="Kuwata A."/>
            <person name="Ogata H."/>
        </authorList>
    </citation>
    <scope>NUCLEOTIDE SEQUENCE [LARGE SCALE GENOMIC DNA]</scope>
</reference>
<dbReference type="PANTHER" id="PTHR23510">
    <property type="entry name" value="INNER MEMBRANE TRANSPORT PROTEIN YAJR"/>
    <property type="match status" value="1"/>
</dbReference>
<feature type="transmembrane region" description="Helical" evidence="5">
    <location>
        <begin position="116"/>
        <end position="140"/>
    </location>
</feature>
<dbReference type="InterPro" id="IPR036259">
    <property type="entry name" value="MFS_trans_sf"/>
</dbReference>
<dbReference type="PANTHER" id="PTHR23510:SF64">
    <property type="entry name" value="INNER MEMBRANE TRANSPORT PROTEIN YAJR"/>
    <property type="match status" value="1"/>
</dbReference>
<sequence>MESHSEETALSSKNKPDPALARPPVVSFIVVLNYSVLTVTSFTVCIPTAVQYVTSFGVPKSWAGWMVGLTPIFCGFVQLGIGPLLKRFPQKKIMIIFCFVNILGACLYALGTQTGWIGTIFIARAIQGAVGGPVYASTYVAKTSGTKVRSLYMQYVGVGIGIGYGCGPLMGALIEVVCQAAGWNSKVVNSSTTPGWLMAMLFALQAVLLWAFMVEPKVGGPPKPGVMPPPTPWSRVCAAFVVVFCTPINVGMWDVHTAYLAEGRWMWSPEYLGLYLGLLNLAAVPFGLLPLALSISDRTGMLRFSALAVLSIAAFWDYQLTTVSEAVLFGFGSVVMLIAAQFMKSFGWGLVSKLPPPSARPNVMAFNAMVYMFGRGLGAIISGYVYDGSNFAIVLTCLNSFLVVYIAATWKLLEVP</sequence>
<name>A0A9W7L3Q3_9STRA</name>
<dbReference type="InterPro" id="IPR011701">
    <property type="entry name" value="MFS"/>
</dbReference>
<keyword evidence="2 5" id="KW-0812">Transmembrane</keyword>
<evidence type="ECO:0000256" key="1">
    <source>
        <dbReference type="ARBA" id="ARBA00004141"/>
    </source>
</evidence>
<comment type="caution">
    <text evidence="6">The sequence shown here is derived from an EMBL/GenBank/DDBJ whole genome shotgun (WGS) entry which is preliminary data.</text>
</comment>
<keyword evidence="3 5" id="KW-1133">Transmembrane helix</keyword>
<dbReference type="GO" id="GO:0016020">
    <property type="term" value="C:membrane"/>
    <property type="evidence" value="ECO:0007669"/>
    <property type="project" value="UniProtKB-SubCell"/>
</dbReference>
<feature type="transmembrane region" description="Helical" evidence="5">
    <location>
        <begin position="25"/>
        <end position="50"/>
    </location>
</feature>
<evidence type="ECO:0000256" key="3">
    <source>
        <dbReference type="ARBA" id="ARBA00022989"/>
    </source>
</evidence>
<feature type="transmembrane region" description="Helical" evidence="5">
    <location>
        <begin position="300"/>
        <end position="316"/>
    </location>
</feature>
<feature type="transmembrane region" description="Helical" evidence="5">
    <location>
        <begin position="391"/>
        <end position="413"/>
    </location>
</feature>
<dbReference type="InterPro" id="IPR051068">
    <property type="entry name" value="MFS_Domain-Containing_Protein"/>
</dbReference>
<proteinExistence type="predicted"/>
<keyword evidence="4 5" id="KW-0472">Membrane</keyword>
<evidence type="ECO:0000256" key="5">
    <source>
        <dbReference type="SAM" id="Phobius"/>
    </source>
</evidence>
<accession>A0A9W7L3Q3</accession>
<dbReference type="Pfam" id="PF07690">
    <property type="entry name" value="MFS_1"/>
    <property type="match status" value="1"/>
</dbReference>
<feature type="transmembrane region" description="Helical" evidence="5">
    <location>
        <begin position="93"/>
        <end position="110"/>
    </location>
</feature>
<dbReference type="OrthoDB" id="2015447at2759"/>
<evidence type="ECO:0000313" key="6">
    <source>
        <dbReference type="EMBL" id="GMI29572.1"/>
    </source>
</evidence>
<feature type="transmembrane region" description="Helical" evidence="5">
    <location>
        <begin position="328"/>
        <end position="351"/>
    </location>
</feature>
<keyword evidence="7" id="KW-1185">Reference proteome</keyword>
<dbReference type="SUPFAM" id="SSF103473">
    <property type="entry name" value="MFS general substrate transporter"/>
    <property type="match status" value="1"/>
</dbReference>
<feature type="transmembrane region" description="Helical" evidence="5">
    <location>
        <begin position="233"/>
        <end position="252"/>
    </location>
</feature>
<evidence type="ECO:0008006" key="8">
    <source>
        <dbReference type="Google" id="ProtNLM"/>
    </source>
</evidence>
<evidence type="ECO:0000256" key="4">
    <source>
        <dbReference type="ARBA" id="ARBA00023136"/>
    </source>
</evidence>
<dbReference type="Proteomes" id="UP001165065">
    <property type="component" value="Unassembled WGS sequence"/>
</dbReference>
<evidence type="ECO:0000256" key="2">
    <source>
        <dbReference type="ARBA" id="ARBA00022692"/>
    </source>
</evidence>
<dbReference type="GO" id="GO:0022857">
    <property type="term" value="F:transmembrane transporter activity"/>
    <property type="evidence" value="ECO:0007669"/>
    <property type="project" value="InterPro"/>
</dbReference>
<dbReference type="Gene3D" id="1.20.1250.20">
    <property type="entry name" value="MFS general substrate transporter like domains"/>
    <property type="match status" value="1"/>
</dbReference>
<gene>
    <name evidence="6" type="ORF">TrCOL_g1094</name>
</gene>
<feature type="transmembrane region" description="Helical" evidence="5">
    <location>
        <begin position="272"/>
        <end position="293"/>
    </location>
</feature>
<evidence type="ECO:0000313" key="7">
    <source>
        <dbReference type="Proteomes" id="UP001165065"/>
    </source>
</evidence>
<feature type="transmembrane region" description="Helical" evidence="5">
    <location>
        <begin position="363"/>
        <end position="385"/>
    </location>
</feature>
<dbReference type="EMBL" id="BRYA01000684">
    <property type="protein sequence ID" value="GMI29572.1"/>
    <property type="molecule type" value="Genomic_DNA"/>
</dbReference>